<keyword evidence="3" id="KW-1185">Reference proteome</keyword>
<gene>
    <name evidence="2" type="ORF">D4A47_07130</name>
</gene>
<comment type="caution">
    <text evidence="2">The sequence shown here is derived from an EMBL/GenBank/DDBJ whole genome shotgun (WGS) entry which is preliminary data.</text>
</comment>
<evidence type="ECO:0000259" key="1">
    <source>
        <dbReference type="Pfam" id="PF01425"/>
    </source>
</evidence>
<dbReference type="EMBL" id="RCHT01000009">
    <property type="protein sequence ID" value="RLL11387.1"/>
    <property type="molecule type" value="Genomic_DNA"/>
</dbReference>
<dbReference type="PANTHER" id="PTHR42678:SF5">
    <property type="entry name" value="GLUTAMYL-TRNA(GLN) AMIDOTRANSFERASE SUBUNIT A"/>
    <property type="match status" value="1"/>
</dbReference>
<protein>
    <submittedName>
        <fullName evidence="2">Amidase</fullName>
    </submittedName>
</protein>
<accession>A0A498CV53</accession>
<feature type="domain" description="Amidase" evidence="1">
    <location>
        <begin position="38"/>
        <end position="479"/>
    </location>
</feature>
<dbReference type="Pfam" id="PF01425">
    <property type="entry name" value="Amidase"/>
    <property type="match status" value="1"/>
</dbReference>
<evidence type="ECO:0000313" key="3">
    <source>
        <dbReference type="Proteomes" id="UP000276301"/>
    </source>
</evidence>
<proteinExistence type="predicted"/>
<dbReference type="Gene3D" id="3.90.1300.10">
    <property type="entry name" value="Amidase signature (AS) domain"/>
    <property type="match status" value="1"/>
</dbReference>
<dbReference type="SUPFAM" id="SSF75304">
    <property type="entry name" value="Amidase signature (AS) enzymes"/>
    <property type="match status" value="1"/>
</dbReference>
<evidence type="ECO:0000313" key="2">
    <source>
        <dbReference type="EMBL" id="RLL11387.1"/>
    </source>
</evidence>
<dbReference type="AlphaFoldDB" id="A0A498CV53"/>
<dbReference type="InterPro" id="IPR023631">
    <property type="entry name" value="Amidase_dom"/>
</dbReference>
<reference evidence="2 3" key="1">
    <citation type="submission" date="2018-10" db="EMBL/GenBank/DDBJ databases">
        <title>Anaerotruncus faecis sp. nov., isolated from human feces.</title>
        <authorList>
            <person name="Wang Y.-J."/>
        </authorList>
    </citation>
    <scope>NUCLEOTIDE SEQUENCE [LARGE SCALE GENOMIC DNA]</scope>
    <source>
        <strain evidence="2 3">22A2-44</strain>
    </source>
</reference>
<name>A0A498CV53_9FIRM</name>
<dbReference type="InterPro" id="IPR036928">
    <property type="entry name" value="AS_sf"/>
</dbReference>
<sequence>MTDERCENHNGKPFVLEEATVASVHEAMLDGRLTCRQLIEGCLARIEAYDKKGPELNAVILVNPHALEEADRLDERFQTDGLTGPLHGIPVLLKDNCETFDMPTTAGSLSLEGFETHKDAYITKKLREAGAVIIAKTNLHEFAVWGETISSILGQSYNPYDHTRTPGGSSGGTGAGLAANYGIVGIGTDTINSIRSPSSACSLVGIRPTIGLVSRDGIVPYSLTQDTAGPLARTVADAAAVLDVIAGSDPKDPVTEACLGKIPTSYLDYLDDEGLRGRRIGVLRSFFGPDDDLHREVNACMEKSLQIMRDAGAELVDISEKIDSGYLVKNVSVHIHDLKTHLGQYLEGFGDAAPIHSLADVLASGKYHPGLKSNLDEAMGYDVGTPAYNERLKKRAELQKQVLAIMDEYAIDAIVYPHQQQLVCKTGGSQQERNGVIGSVTGYPAVVVPAGFSTPSDDAPIGVPVGMEILGRPFAEPQLISIAYGFEQHSHLRRPPLSTPPLA</sequence>
<dbReference type="Proteomes" id="UP000276301">
    <property type="component" value="Unassembled WGS sequence"/>
</dbReference>
<dbReference type="PANTHER" id="PTHR42678">
    <property type="entry name" value="AMIDASE"/>
    <property type="match status" value="1"/>
</dbReference>
<organism evidence="2 3">
    <name type="scientific">Anaerotruncus massiliensis</name>
    <name type="common">ex Liu et al. 2021</name>
    <dbReference type="NCBI Taxonomy" id="2321404"/>
    <lineage>
        <taxon>Bacteria</taxon>
        <taxon>Bacillati</taxon>
        <taxon>Bacillota</taxon>
        <taxon>Clostridia</taxon>
        <taxon>Eubacteriales</taxon>
        <taxon>Oscillospiraceae</taxon>
        <taxon>Anaerotruncus</taxon>
    </lineage>
</organism>
<dbReference type="RefSeq" id="WP_121586760.1">
    <property type="nucleotide sequence ID" value="NZ_RCHT01000009.1"/>
</dbReference>